<proteinExistence type="predicted"/>
<feature type="transmembrane region" description="Helical" evidence="1">
    <location>
        <begin position="6"/>
        <end position="23"/>
    </location>
</feature>
<dbReference type="EMBL" id="QGTW01000003">
    <property type="protein sequence ID" value="PWW30442.1"/>
    <property type="molecule type" value="Genomic_DNA"/>
</dbReference>
<keyword evidence="1" id="KW-0472">Membrane</keyword>
<reference evidence="2 3" key="1">
    <citation type="submission" date="2018-05" db="EMBL/GenBank/DDBJ databases">
        <title>Freshwater and sediment microbial communities from various areas in North America, analyzing microbe dynamics in response to fracking.</title>
        <authorList>
            <person name="Lamendella R."/>
        </authorList>
    </citation>
    <scope>NUCLEOTIDE SEQUENCE [LARGE SCALE GENOMIC DNA]</scope>
    <source>
        <strain evidence="2 3">15_TX</strain>
    </source>
</reference>
<comment type="caution">
    <text evidence="2">The sequence shown here is derived from an EMBL/GenBank/DDBJ whole genome shotgun (WGS) entry which is preliminary data.</text>
</comment>
<feature type="transmembrane region" description="Helical" evidence="1">
    <location>
        <begin position="72"/>
        <end position="91"/>
    </location>
</feature>
<feature type="transmembrane region" description="Helical" evidence="1">
    <location>
        <begin position="35"/>
        <end position="52"/>
    </location>
</feature>
<evidence type="ECO:0000313" key="2">
    <source>
        <dbReference type="EMBL" id="PWW30442.1"/>
    </source>
</evidence>
<accession>A0A2V3A147</accession>
<sequence>MHSLLSFIFALGFSMVHFSSKYMKFLTYIPRSRHLSVASGISVAYVFVHLLPELKEHQESIEGTGSTEIFRYLDSHVYIFAMLGLSAFYGIEKAVKHSQKKAGKGKGEQHNAGLFWLHMSTFFIYNMLIGYLLVHGEFENLNEWLIYFFALSVHFISNDHGLRQSHEKIYDRYGRWVLTLSILIGWAIGVFTKVSEMVIAFFFAALAGGVILNVLKEELPEDRESNFGAFIAGVVGYTIILMSI</sequence>
<protein>
    <recommendedName>
        <fullName evidence="4">ZIP Zinc transporter</fullName>
    </recommendedName>
</protein>
<keyword evidence="1" id="KW-1133">Transmembrane helix</keyword>
<feature type="transmembrane region" description="Helical" evidence="1">
    <location>
        <begin position="112"/>
        <end position="132"/>
    </location>
</feature>
<dbReference type="AlphaFoldDB" id="A0A2V3A147"/>
<evidence type="ECO:0008006" key="4">
    <source>
        <dbReference type="Google" id="ProtNLM"/>
    </source>
</evidence>
<dbReference type="OrthoDB" id="21325at2"/>
<name>A0A2V3A147_9BACI</name>
<feature type="transmembrane region" description="Helical" evidence="1">
    <location>
        <begin position="173"/>
        <end position="191"/>
    </location>
</feature>
<feature type="transmembrane region" description="Helical" evidence="1">
    <location>
        <begin position="227"/>
        <end position="243"/>
    </location>
</feature>
<feature type="transmembrane region" description="Helical" evidence="1">
    <location>
        <begin position="197"/>
        <end position="215"/>
    </location>
</feature>
<organism evidence="2 3">
    <name type="scientific">Cytobacillus oceanisediminis</name>
    <dbReference type="NCBI Taxonomy" id="665099"/>
    <lineage>
        <taxon>Bacteria</taxon>
        <taxon>Bacillati</taxon>
        <taxon>Bacillota</taxon>
        <taxon>Bacilli</taxon>
        <taxon>Bacillales</taxon>
        <taxon>Bacillaceae</taxon>
        <taxon>Cytobacillus</taxon>
    </lineage>
</organism>
<evidence type="ECO:0000313" key="3">
    <source>
        <dbReference type="Proteomes" id="UP000247150"/>
    </source>
</evidence>
<feature type="transmembrane region" description="Helical" evidence="1">
    <location>
        <begin position="144"/>
        <end position="161"/>
    </location>
</feature>
<evidence type="ECO:0000256" key="1">
    <source>
        <dbReference type="SAM" id="Phobius"/>
    </source>
</evidence>
<dbReference type="Proteomes" id="UP000247150">
    <property type="component" value="Unassembled WGS sequence"/>
</dbReference>
<dbReference type="RefSeq" id="WP_110064311.1">
    <property type="nucleotide sequence ID" value="NZ_QGTW01000003.1"/>
</dbReference>
<keyword evidence="1" id="KW-0812">Transmembrane</keyword>
<gene>
    <name evidence="2" type="ORF">DFO73_103328</name>
</gene>